<dbReference type="InterPro" id="IPR037523">
    <property type="entry name" value="VOC_core"/>
</dbReference>
<comment type="caution">
    <text evidence="2">The sequence shown here is derived from an EMBL/GenBank/DDBJ whole genome shotgun (WGS) entry which is preliminary data.</text>
</comment>
<dbReference type="Pfam" id="PF18029">
    <property type="entry name" value="Glyoxalase_6"/>
    <property type="match status" value="1"/>
</dbReference>
<organism evidence="2 3">
    <name type="scientific">Actinomycetospora endophytica</name>
    <dbReference type="NCBI Taxonomy" id="2291215"/>
    <lineage>
        <taxon>Bacteria</taxon>
        <taxon>Bacillati</taxon>
        <taxon>Actinomycetota</taxon>
        <taxon>Actinomycetes</taxon>
        <taxon>Pseudonocardiales</taxon>
        <taxon>Pseudonocardiaceae</taxon>
        <taxon>Actinomycetospora</taxon>
    </lineage>
</organism>
<dbReference type="RefSeq" id="WP_230733836.1">
    <property type="nucleotide sequence ID" value="NZ_JAJNDB010000002.1"/>
</dbReference>
<dbReference type="InterPro" id="IPR029068">
    <property type="entry name" value="Glyas_Bleomycin-R_OHBP_Dase"/>
</dbReference>
<dbReference type="PANTHER" id="PTHR33993:SF14">
    <property type="entry name" value="GB|AAF24581.1"/>
    <property type="match status" value="1"/>
</dbReference>
<keyword evidence="3" id="KW-1185">Reference proteome</keyword>
<accession>A0ABS8P7C3</accession>
<feature type="domain" description="VOC" evidence="1">
    <location>
        <begin position="9"/>
        <end position="126"/>
    </location>
</feature>
<dbReference type="InterPro" id="IPR041581">
    <property type="entry name" value="Glyoxalase_6"/>
</dbReference>
<dbReference type="EMBL" id="JAJNDB010000002">
    <property type="protein sequence ID" value="MCD2194159.1"/>
    <property type="molecule type" value="Genomic_DNA"/>
</dbReference>
<name>A0ABS8P7C3_9PSEU</name>
<gene>
    <name evidence="2" type="ORF">LQ327_12320</name>
</gene>
<evidence type="ECO:0000313" key="3">
    <source>
        <dbReference type="Proteomes" id="UP001199469"/>
    </source>
</evidence>
<dbReference type="PANTHER" id="PTHR33993">
    <property type="entry name" value="GLYOXALASE-RELATED"/>
    <property type="match status" value="1"/>
</dbReference>
<protein>
    <recommendedName>
        <fullName evidence="1">VOC domain-containing protein</fullName>
    </recommendedName>
</protein>
<evidence type="ECO:0000313" key="2">
    <source>
        <dbReference type="EMBL" id="MCD2194159.1"/>
    </source>
</evidence>
<dbReference type="Gene3D" id="3.10.180.10">
    <property type="entry name" value="2,3-Dihydroxybiphenyl 1,2-Dioxygenase, domain 1"/>
    <property type="match status" value="1"/>
</dbReference>
<dbReference type="PROSITE" id="PS51819">
    <property type="entry name" value="VOC"/>
    <property type="match status" value="1"/>
</dbReference>
<reference evidence="2 3" key="1">
    <citation type="submission" date="2021-11" db="EMBL/GenBank/DDBJ databases">
        <title>Draft genome sequence of Actinomycetospora sp. SF1 isolated from the rhizosphere soil.</title>
        <authorList>
            <person name="Duangmal K."/>
            <person name="Chantavorakit T."/>
        </authorList>
    </citation>
    <scope>NUCLEOTIDE SEQUENCE [LARGE SCALE GENOMIC DNA]</scope>
    <source>
        <strain evidence="2 3">TBRC 5722</strain>
    </source>
</reference>
<sequence>MDEHPRAGSVAHIAINADDLDASRAFYEAVLDWRFEPWGPPEFYKIQGPDGSSPGLLGALQRRRTFDDGTAAPVEITVAVDDVAACCAAAVGAGGRVLMAATVIAGVGELAFVADPAGTPLGLMRYDSSAE</sequence>
<dbReference type="Proteomes" id="UP001199469">
    <property type="component" value="Unassembled WGS sequence"/>
</dbReference>
<dbReference type="InterPro" id="IPR052164">
    <property type="entry name" value="Anthracycline_SecMetBiosynth"/>
</dbReference>
<evidence type="ECO:0000259" key="1">
    <source>
        <dbReference type="PROSITE" id="PS51819"/>
    </source>
</evidence>
<proteinExistence type="predicted"/>
<dbReference type="SUPFAM" id="SSF54593">
    <property type="entry name" value="Glyoxalase/Bleomycin resistance protein/Dihydroxybiphenyl dioxygenase"/>
    <property type="match status" value="1"/>
</dbReference>